<dbReference type="GO" id="GO:0005576">
    <property type="term" value="C:extracellular region"/>
    <property type="evidence" value="ECO:0007669"/>
    <property type="project" value="InterPro"/>
</dbReference>
<dbReference type="InterPro" id="IPR014044">
    <property type="entry name" value="CAP_dom"/>
</dbReference>
<accession>A0AAD5PWY2</accession>
<evidence type="ECO:0000313" key="3">
    <source>
        <dbReference type="Proteomes" id="UP000820818"/>
    </source>
</evidence>
<dbReference type="EMBL" id="WJBH02000005">
    <property type="protein sequence ID" value="KAI9559394.1"/>
    <property type="molecule type" value="Genomic_DNA"/>
</dbReference>
<dbReference type="InterPro" id="IPR034113">
    <property type="entry name" value="SCP_GAPR1-like"/>
</dbReference>
<dbReference type="PRINTS" id="PR00837">
    <property type="entry name" value="V5TPXLIKE"/>
</dbReference>
<reference evidence="2 3" key="1">
    <citation type="submission" date="2022-05" db="EMBL/GenBank/DDBJ databases">
        <title>A multi-omics perspective on studying reproductive biology in Daphnia sinensis.</title>
        <authorList>
            <person name="Jia J."/>
        </authorList>
    </citation>
    <scope>NUCLEOTIDE SEQUENCE [LARGE SCALE GENOMIC DNA]</scope>
    <source>
        <strain evidence="2 3">WSL</strain>
    </source>
</reference>
<dbReference type="FunFam" id="3.40.33.10:FF:000002">
    <property type="entry name" value="Golgi-associated plant pathogenesis-related protein 1"/>
    <property type="match status" value="1"/>
</dbReference>
<comment type="caution">
    <text evidence="2">The sequence shown here is derived from an EMBL/GenBank/DDBJ whole genome shotgun (WGS) entry which is preliminary data.</text>
</comment>
<dbReference type="SMART" id="SM00198">
    <property type="entry name" value="SCP"/>
    <property type="match status" value="1"/>
</dbReference>
<dbReference type="PANTHER" id="PTHR10334">
    <property type="entry name" value="CYSTEINE-RICH SECRETORY PROTEIN-RELATED"/>
    <property type="match status" value="1"/>
</dbReference>
<dbReference type="Pfam" id="PF00188">
    <property type="entry name" value="CAP"/>
    <property type="match status" value="1"/>
</dbReference>
<dbReference type="InterPro" id="IPR018244">
    <property type="entry name" value="Allrgn_V5/Tpx1_CS"/>
</dbReference>
<feature type="domain" description="SCP" evidence="1">
    <location>
        <begin position="9"/>
        <end position="139"/>
    </location>
</feature>
<dbReference type="Proteomes" id="UP000820818">
    <property type="component" value="Linkage Group LG5"/>
</dbReference>
<name>A0AAD5PWY2_9CRUS</name>
<dbReference type="PROSITE" id="PS01009">
    <property type="entry name" value="CRISP_1"/>
    <property type="match status" value="1"/>
</dbReference>
<dbReference type="CDD" id="cd05382">
    <property type="entry name" value="CAP_GAPR1-like"/>
    <property type="match status" value="1"/>
</dbReference>
<dbReference type="InterPro" id="IPR035940">
    <property type="entry name" value="CAP_sf"/>
</dbReference>
<dbReference type="InterPro" id="IPR002413">
    <property type="entry name" value="V5_allergen-like"/>
</dbReference>
<keyword evidence="3" id="KW-1185">Reference proteome</keyword>
<dbReference type="InterPro" id="IPR001283">
    <property type="entry name" value="CRISP-related"/>
</dbReference>
<evidence type="ECO:0000313" key="2">
    <source>
        <dbReference type="EMBL" id="KAI9559394.1"/>
    </source>
</evidence>
<organism evidence="2 3">
    <name type="scientific">Daphnia sinensis</name>
    <dbReference type="NCBI Taxonomy" id="1820382"/>
    <lineage>
        <taxon>Eukaryota</taxon>
        <taxon>Metazoa</taxon>
        <taxon>Ecdysozoa</taxon>
        <taxon>Arthropoda</taxon>
        <taxon>Crustacea</taxon>
        <taxon>Branchiopoda</taxon>
        <taxon>Diplostraca</taxon>
        <taxon>Cladocera</taxon>
        <taxon>Anomopoda</taxon>
        <taxon>Daphniidae</taxon>
        <taxon>Daphnia</taxon>
        <taxon>Daphnia similis group</taxon>
    </lineage>
</organism>
<proteinExistence type="predicted"/>
<gene>
    <name evidence="2" type="ORF">GHT06_016183</name>
</gene>
<evidence type="ECO:0000259" key="1">
    <source>
        <dbReference type="SMART" id="SM00198"/>
    </source>
</evidence>
<protein>
    <recommendedName>
        <fullName evidence="1">SCP domain-containing protein</fullName>
    </recommendedName>
</protein>
<dbReference type="PRINTS" id="PR00838">
    <property type="entry name" value="V5ALLERGEN"/>
</dbReference>
<sequence length="149" mass="16564">MATDRQSSTFARESLNAHNQYRQKHGAPALFICPKLTKVAQAYADTIAQKDTLVHSNNGFGENLYASWGREPNGRDPVTAFYNEIKDYNFNSPGFSLKTGHFTQVVWKATKMVGVGKAKSSRGTTYVVYNYYPPGNYQGQFAANVLPAQ</sequence>
<dbReference type="AlphaFoldDB" id="A0AAD5PWY2"/>
<dbReference type="SUPFAM" id="SSF55797">
    <property type="entry name" value="PR-1-like"/>
    <property type="match status" value="1"/>
</dbReference>
<dbReference type="Gene3D" id="3.40.33.10">
    <property type="entry name" value="CAP"/>
    <property type="match status" value="1"/>
</dbReference>